<dbReference type="Gene3D" id="1.10.443.10">
    <property type="entry name" value="Intergrase catalytic core"/>
    <property type="match status" value="1"/>
</dbReference>
<accession>A0A932CR50</accession>
<organism evidence="3 4">
    <name type="scientific">Tectimicrobiota bacterium</name>
    <dbReference type="NCBI Taxonomy" id="2528274"/>
    <lineage>
        <taxon>Bacteria</taxon>
        <taxon>Pseudomonadati</taxon>
        <taxon>Nitrospinota/Tectimicrobiota group</taxon>
        <taxon>Candidatus Tectimicrobiota</taxon>
    </lineage>
</organism>
<name>A0A932CR50_UNCTE</name>
<proteinExistence type="predicted"/>
<dbReference type="PROSITE" id="PS51898">
    <property type="entry name" value="TYR_RECOMBINASE"/>
    <property type="match status" value="1"/>
</dbReference>
<sequence length="74" mass="8236">MLKKAGLPHIRFHDARHTFATLMLELGESPKTVQTMLGHSRIELTLNLYSHVSLELEKRAAARLNAALRSGAQS</sequence>
<evidence type="ECO:0000256" key="1">
    <source>
        <dbReference type="ARBA" id="ARBA00023172"/>
    </source>
</evidence>
<dbReference type="Pfam" id="PF00589">
    <property type="entry name" value="Phage_integrase"/>
    <property type="match status" value="1"/>
</dbReference>
<dbReference type="SUPFAM" id="SSF56349">
    <property type="entry name" value="DNA breaking-rejoining enzymes"/>
    <property type="match status" value="1"/>
</dbReference>
<gene>
    <name evidence="3" type="ORF">HYY20_14150</name>
</gene>
<reference evidence="3" key="1">
    <citation type="submission" date="2020-07" db="EMBL/GenBank/DDBJ databases">
        <title>Huge and variable diversity of episymbiotic CPR bacteria and DPANN archaea in groundwater ecosystems.</title>
        <authorList>
            <person name="He C.Y."/>
            <person name="Keren R."/>
            <person name="Whittaker M."/>
            <person name="Farag I.F."/>
            <person name="Doudna J."/>
            <person name="Cate J.H.D."/>
            <person name="Banfield J.F."/>
        </authorList>
    </citation>
    <scope>NUCLEOTIDE SEQUENCE</scope>
    <source>
        <strain evidence="3">NC_groundwater_672_Ag_B-0.1um_62_36</strain>
    </source>
</reference>
<evidence type="ECO:0000259" key="2">
    <source>
        <dbReference type="PROSITE" id="PS51898"/>
    </source>
</evidence>
<dbReference type="GO" id="GO:0006310">
    <property type="term" value="P:DNA recombination"/>
    <property type="evidence" value="ECO:0007669"/>
    <property type="project" value="UniProtKB-KW"/>
</dbReference>
<dbReference type="GO" id="GO:0003677">
    <property type="term" value="F:DNA binding"/>
    <property type="evidence" value="ECO:0007669"/>
    <property type="project" value="InterPro"/>
</dbReference>
<dbReference type="GO" id="GO:0015074">
    <property type="term" value="P:DNA integration"/>
    <property type="evidence" value="ECO:0007669"/>
    <property type="project" value="InterPro"/>
</dbReference>
<dbReference type="InterPro" id="IPR013762">
    <property type="entry name" value="Integrase-like_cat_sf"/>
</dbReference>
<protein>
    <submittedName>
        <fullName evidence="3">Tyrosine-type recombinase/integrase</fullName>
    </submittedName>
</protein>
<feature type="domain" description="Tyr recombinase" evidence="2">
    <location>
        <begin position="1"/>
        <end position="63"/>
    </location>
</feature>
<evidence type="ECO:0000313" key="4">
    <source>
        <dbReference type="Proteomes" id="UP000769766"/>
    </source>
</evidence>
<dbReference type="InterPro" id="IPR002104">
    <property type="entry name" value="Integrase_catalytic"/>
</dbReference>
<keyword evidence="1" id="KW-0233">DNA recombination</keyword>
<dbReference type="AlphaFoldDB" id="A0A932CR50"/>
<evidence type="ECO:0000313" key="3">
    <source>
        <dbReference type="EMBL" id="MBI2878015.1"/>
    </source>
</evidence>
<dbReference type="EMBL" id="JACPRF010000431">
    <property type="protein sequence ID" value="MBI2878015.1"/>
    <property type="molecule type" value="Genomic_DNA"/>
</dbReference>
<dbReference type="Proteomes" id="UP000769766">
    <property type="component" value="Unassembled WGS sequence"/>
</dbReference>
<comment type="caution">
    <text evidence="3">The sequence shown here is derived from an EMBL/GenBank/DDBJ whole genome shotgun (WGS) entry which is preliminary data.</text>
</comment>
<dbReference type="InterPro" id="IPR011010">
    <property type="entry name" value="DNA_brk_join_enz"/>
</dbReference>